<dbReference type="Proteomes" id="UP001153269">
    <property type="component" value="Unassembled WGS sequence"/>
</dbReference>
<evidence type="ECO:0000256" key="1">
    <source>
        <dbReference type="SAM" id="MobiDB-lite"/>
    </source>
</evidence>
<dbReference type="EMBL" id="CADEAL010004079">
    <property type="protein sequence ID" value="CAB1451168.1"/>
    <property type="molecule type" value="Genomic_DNA"/>
</dbReference>
<accession>A0A9N7Z0G6</accession>
<dbReference type="AlphaFoldDB" id="A0A9N7Z0G6"/>
<protein>
    <submittedName>
        <fullName evidence="2">Uncharacterized protein</fullName>
    </submittedName>
</protein>
<feature type="non-terminal residue" evidence="2">
    <location>
        <position position="1"/>
    </location>
</feature>
<name>A0A9N7Z0G6_PLEPL</name>
<comment type="caution">
    <text evidence="2">The sequence shown here is derived from an EMBL/GenBank/DDBJ whole genome shotgun (WGS) entry which is preliminary data.</text>
</comment>
<feature type="region of interest" description="Disordered" evidence="1">
    <location>
        <begin position="1"/>
        <end position="32"/>
    </location>
</feature>
<sequence>MDDLASTVGADQRCSQAGRQNGSGPHAGIGPRPKLILFKHCTAPPSLPTPHHSCGEPHLTIPSFPPSSLCPHPAAGGQRAACF</sequence>
<evidence type="ECO:0000313" key="2">
    <source>
        <dbReference type="EMBL" id="CAB1451168.1"/>
    </source>
</evidence>
<gene>
    <name evidence="2" type="ORF">PLEPLA_LOCUS38861</name>
</gene>
<evidence type="ECO:0000313" key="3">
    <source>
        <dbReference type="Proteomes" id="UP001153269"/>
    </source>
</evidence>
<organism evidence="2 3">
    <name type="scientific">Pleuronectes platessa</name>
    <name type="common">European plaice</name>
    <dbReference type="NCBI Taxonomy" id="8262"/>
    <lineage>
        <taxon>Eukaryota</taxon>
        <taxon>Metazoa</taxon>
        <taxon>Chordata</taxon>
        <taxon>Craniata</taxon>
        <taxon>Vertebrata</taxon>
        <taxon>Euteleostomi</taxon>
        <taxon>Actinopterygii</taxon>
        <taxon>Neopterygii</taxon>
        <taxon>Teleostei</taxon>
        <taxon>Neoteleostei</taxon>
        <taxon>Acanthomorphata</taxon>
        <taxon>Carangaria</taxon>
        <taxon>Pleuronectiformes</taxon>
        <taxon>Pleuronectoidei</taxon>
        <taxon>Pleuronectidae</taxon>
        <taxon>Pleuronectes</taxon>
    </lineage>
</organism>
<keyword evidence="3" id="KW-1185">Reference proteome</keyword>
<proteinExistence type="predicted"/>
<feature type="compositionally biased region" description="Polar residues" evidence="1">
    <location>
        <begin position="13"/>
        <end position="23"/>
    </location>
</feature>
<reference evidence="2" key="1">
    <citation type="submission" date="2020-03" db="EMBL/GenBank/DDBJ databases">
        <authorList>
            <person name="Weist P."/>
        </authorList>
    </citation>
    <scope>NUCLEOTIDE SEQUENCE</scope>
</reference>